<dbReference type="PANTHER" id="PTHR30023:SF0">
    <property type="entry name" value="PENICILLIN-SENSITIVE CARBOXYPEPTIDASE A"/>
    <property type="match status" value="1"/>
</dbReference>
<reference evidence="4 5" key="1">
    <citation type="submission" date="2018-10" db="EMBL/GenBank/DDBJ databases">
        <authorList>
            <person name="Chen W.-M."/>
        </authorList>
    </citation>
    <scope>NUCLEOTIDE SEQUENCE [LARGE SCALE GENOMIC DNA]</scope>
    <source>
        <strain evidence="4 5">THS-13</strain>
    </source>
</reference>
<dbReference type="InParanoid" id="A0A3N0VDZ9"/>
<feature type="chain" id="PRO_5018129580" evidence="3">
    <location>
        <begin position="29"/>
        <end position="489"/>
    </location>
</feature>
<comment type="similarity">
    <text evidence="1">Belongs to the peptidase S13 family.</text>
</comment>
<dbReference type="Pfam" id="PF02113">
    <property type="entry name" value="Peptidase_S13"/>
    <property type="match status" value="1"/>
</dbReference>
<dbReference type="PANTHER" id="PTHR30023">
    <property type="entry name" value="D-ALANYL-D-ALANINE CARBOXYPEPTIDASE"/>
    <property type="match status" value="1"/>
</dbReference>
<evidence type="ECO:0000256" key="1">
    <source>
        <dbReference type="ARBA" id="ARBA00006096"/>
    </source>
</evidence>
<dbReference type="InterPro" id="IPR000667">
    <property type="entry name" value="Peptidase_S13"/>
</dbReference>
<sequence>MPSFHRFLPRLPVLLLAGLAFGPGLAHADLPALSKLQSQGGKVSALVVDLDRNEAIAALNADSRLSPASVTKLVTAGAALDAWPADRSFTTRLLSERGPREGAIEGALTLHGEGDSTLDHQALFSLAVQLRSADVTAVNGGITVSTAPFGPLGCETKDRCDALVKSATAYNAPLAALGVDYGNWCIEVRPQRVGTPAQITACGGVQLPIAVEGSVMVVPSGRRQTFYLDRFTNSGGDFLRVGGELPMGGMQTLYRAMSEPSLGTGLLLRETLRSVGIRVDGAVSVSPEWPSNGATELARVEGAALKEQLARMLRHSNNYVADLITLNVAVAIGRKPGPLADAAQSLSDYVARAQPGKKNDARPVLFSGSGLTPENRLSAQDLVSVLEHQYRDTRRFPAFYGGLVVPREGPYAFLRRGGSPAWLDRVALKTGTLSEPISVNAMAGYLRKKNGGWMAFAVIVNGAPPRRVIPFGTAVEAIRTDIEQILARY</sequence>
<dbReference type="GO" id="GO:0009002">
    <property type="term" value="F:serine-type D-Ala-D-Ala carboxypeptidase activity"/>
    <property type="evidence" value="ECO:0007669"/>
    <property type="project" value="UniProtKB-EC"/>
</dbReference>
<dbReference type="SUPFAM" id="SSF56601">
    <property type="entry name" value="beta-lactamase/transpeptidase-like"/>
    <property type="match status" value="1"/>
</dbReference>
<dbReference type="Proteomes" id="UP000282106">
    <property type="component" value="Unassembled WGS sequence"/>
</dbReference>
<dbReference type="FunCoup" id="A0A3N0VDZ9">
    <property type="interactions" value="226"/>
</dbReference>
<evidence type="ECO:0000313" key="5">
    <source>
        <dbReference type="Proteomes" id="UP000282106"/>
    </source>
</evidence>
<dbReference type="InterPro" id="IPR012338">
    <property type="entry name" value="Beta-lactam/transpept-like"/>
</dbReference>
<dbReference type="Gene3D" id="3.40.710.10">
    <property type="entry name" value="DD-peptidase/beta-lactamase superfamily"/>
    <property type="match status" value="2"/>
</dbReference>
<comment type="caution">
    <text evidence="4">The sequence shown here is derived from an EMBL/GenBank/DDBJ whole genome shotgun (WGS) entry which is preliminary data.</text>
</comment>
<dbReference type="NCBIfam" id="TIGR00666">
    <property type="entry name" value="PBP4"/>
    <property type="match status" value="1"/>
</dbReference>
<dbReference type="AlphaFoldDB" id="A0A3N0VDZ9"/>
<evidence type="ECO:0000313" key="4">
    <source>
        <dbReference type="EMBL" id="ROH90940.1"/>
    </source>
</evidence>
<evidence type="ECO:0000256" key="3">
    <source>
        <dbReference type="SAM" id="SignalP"/>
    </source>
</evidence>
<proteinExistence type="inferred from homology"/>
<feature type="signal peptide" evidence="3">
    <location>
        <begin position="1"/>
        <end position="28"/>
    </location>
</feature>
<keyword evidence="2 4" id="KW-0378">Hydrolase</keyword>
<dbReference type="EMBL" id="RJVO01000003">
    <property type="protein sequence ID" value="ROH90940.1"/>
    <property type="molecule type" value="Genomic_DNA"/>
</dbReference>
<evidence type="ECO:0000256" key="2">
    <source>
        <dbReference type="ARBA" id="ARBA00022801"/>
    </source>
</evidence>
<dbReference type="GO" id="GO:0006508">
    <property type="term" value="P:proteolysis"/>
    <property type="evidence" value="ECO:0007669"/>
    <property type="project" value="InterPro"/>
</dbReference>
<keyword evidence="3" id="KW-0732">Signal</keyword>
<keyword evidence="4" id="KW-0121">Carboxypeptidase</keyword>
<dbReference type="EC" id="3.4.16.4" evidence="4"/>
<keyword evidence="5" id="KW-1185">Reference proteome</keyword>
<organism evidence="4 5">
    <name type="scientific">Stagnimonas aquatica</name>
    <dbReference type="NCBI Taxonomy" id="2689987"/>
    <lineage>
        <taxon>Bacteria</taxon>
        <taxon>Pseudomonadati</taxon>
        <taxon>Pseudomonadota</taxon>
        <taxon>Gammaproteobacteria</taxon>
        <taxon>Nevskiales</taxon>
        <taxon>Nevskiaceae</taxon>
        <taxon>Stagnimonas</taxon>
    </lineage>
</organism>
<gene>
    <name evidence="4" type="primary">dacB</name>
    <name evidence="4" type="ORF">ED208_08150</name>
</gene>
<dbReference type="PRINTS" id="PR00922">
    <property type="entry name" value="DADACBPTASE3"/>
</dbReference>
<name>A0A3N0VDZ9_9GAMM</name>
<accession>A0A3N0VDZ9</accession>
<protein>
    <submittedName>
        <fullName evidence="4">D-alanyl-D-alanine carboxypeptidase/D-alanyl-D-alanine-endopeptidase</fullName>
        <ecNumber evidence="4">3.4.16.4</ecNumber>
    </submittedName>
</protein>
<dbReference type="Gene3D" id="3.50.80.20">
    <property type="entry name" value="D-Ala-D-Ala carboxypeptidase C, peptidase S13"/>
    <property type="match status" value="1"/>
</dbReference>
<keyword evidence="4" id="KW-0645">Protease</keyword>
<dbReference type="GO" id="GO:0000270">
    <property type="term" value="P:peptidoglycan metabolic process"/>
    <property type="evidence" value="ECO:0007669"/>
    <property type="project" value="TreeGrafter"/>
</dbReference>